<dbReference type="SUPFAM" id="SSF53822">
    <property type="entry name" value="Periplasmic binding protein-like I"/>
    <property type="match status" value="1"/>
</dbReference>
<dbReference type="EMBL" id="JBHLVF010000012">
    <property type="protein sequence ID" value="MFC0391753.1"/>
    <property type="molecule type" value="Genomic_DNA"/>
</dbReference>
<dbReference type="Gene3D" id="3.40.50.2300">
    <property type="match status" value="2"/>
</dbReference>
<dbReference type="InterPro" id="IPR000843">
    <property type="entry name" value="HTH_LacI"/>
</dbReference>
<dbReference type="Gene3D" id="1.10.260.40">
    <property type="entry name" value="lambda repressor-like DNA-binding domains"/>
    <property type="match status" value="1"/>
</dbReference>
<accession>A0ABV6JAD3</accession>
<dbReference type="SMART" id="SM00354">
    <property type="entry name" value="HTH_LACI"/>
    <property type="match status" value="1"/>
</dbReference>
<dbReference type="RefSeq" id="WP_204821179.1">
    <property type="nucleotide sequence ID" value="NZ_JANHOF010000011.1"/>
</dbReference>
<dbReference type="SUPFAM" id="SSF47413">
    <property type="entry name" value="lambda repressor-like DNA-binding domains"/>
    <property type="match status" value="1"/>
</dbReference>
<dbReference type="Proteomes" id="UP001589818">
    <property type="component" value="Unassembled WGS sequence"/>
</dbReference>
<dbReference type="GO" id="GO:0003677">
    <property type="term" value="F:DNA binding"/>
    <property type="evidence" value="ECO:0007669"/>
    <property type="project" value="UniProtKB-KW"/>
</dbReference>
<dbReference type="InterPro" id="IPR046335">
    <property type="entry name" value="LacI/GalR-like_sensor"/>
</dbReference>
<dbReference type="Pfam" id="PF00356">
    <property type="entry name" value="LacI"/>
    <property type="match status" value="1"/>
</dbReference>
<keyword evidence="2 5" id="KW-0238">DNA-binding</keyword>
<proteinExistence type="predicted"/>
<dbReference type="PANTHER" id="PTHR30146:SF109">
    <property type="entry name" value="HTH-TYPE TRANSCRIPTIONAL REGULATOR GALS"/>
    <property type="match status" value="1"/>
</dbReference>
<keyword evidence="6" id="KW-1185">Reference proteome</keyword>
<protein>
    <submittedName>
        <fullName evidence="5">LacI family DNA-binding transcriptional regulator</fullName>
    </submittedName>
</protein>
<dbReference type="PANTHER" id="PTHR30146">
    <property type="entry name" value="LACI-RELATED TRANSCRIPTIONAL REPRESSOR"/>
    <property type="match status" value="1"/>
</dbReference>
<name>A0ABV6JAD3_9BACL</name>
<evidence type="ECO:0000256" key="3">
    <source>
        <dbReference type="ARBA" id="ARBA00023163"/>
    </source>
</evidence>
<dbReference type="PROSITE" id="PS00356">
    <property type="entry name" value="HTH_LACI_1"/>
    <property type="match status" value="1"/>
</dbReference>
<gene>
    <name evidence="5" type="ORF">ACFFJ8_10290</name>
</gene>
<keyword evidence="1" id="KW-0805">Transcription regulation</keyword>
<dbReference type="InterPro" id="IPR010982">
    <property type="entry name" value="Lambda_DNA-bd_dom_sf"/>
</dbReference>
<dbReference type="PROSITE" id="PS50932">
    <property type="entry name" value="HTH_LACI_2"/>
    <property type="match status" value="1"/>
</dbReference>
<evidence type="ECO:0000313" key="5">
    <source>
        <dbReference type="EMBL" id="MFC0391753.1"/>
    </source>
</evidence>
<organism evidence="5 6">
    <name type="scientific">Paenibacillus mendelii</name>
    <dbReference type="NCBI Taxonomy" id="206163"/>
    <lineage>
        <taxon>Bacteria</taxon>
        <taxon>Bacillati</taxon>
        <taxon>Bacillota</taxon>
        <taxon>Bacilli</taxon>
        <taxon>Bacillales</taxon>
        <taxon>Paenibacillaceae</taxon>
        <taxon>Paenibacillus</taxon>
    </lineage>
</organism>
<dbReference type="CDD" id="cd01392">
    <property type="entry name" value="HTH_LacI"/>
    <property type="match status" value="1"/>
</dbReference>
<dbReference type="InterPro" id="IPR028082">
    <property type="entry name" value="Peripla_BP_I"/>
</dbReference>
<keyword evidence="3" id="KW-0804">Transcription</keyword>
<comment type="caution">
    <text evidence="5">The sequence shown here is derived from an EMBL/GenBank/DDBJ whole genome shotgun (WGS) entry which is preliminary data.</text>
</comment>
<dbReference type="Pfam" id="PF13377">
    <property type="entry name" value="Peripla_BP_3"/>
    <property type="match status" value="1"/>
</dbReference>
<evidence type="ECO:0000256" key="2">
    <source>
        <dbReference type="ARBA" id="ARBA00023125"/>
    </source>
</evidence>
<evidence type="ECO:0000259" key="4">
    <source>
        <dbReference type="PROSITE" id="PS50932"/>
    </source>
</evidence>
<reference evidence="5 6" key="1">
    <citation type="submission" date="2024-09" db="EMBL/GenBank/DDBJ databases">
        <authorList>
            <person name="Sun Q."/>
            <person name="Mori K."/>
        </authorList>
    </citation>
    <scope>NUCLEOTIDE SEQUENCE [LARGE SCALE GENOMIC DNA]</scope>
    <source>
        <strain evidence="5 6">CCM 4839</strain>
    </source>
</reference>
<feature type="domain" description="HTH lacI-type" evidence="4">
    <location>
        <begin position="3"/>
        <end position="57"/>
    </location>
</feature>
<evidence type="ECO:0000313" key="6">
    <source>
        <dbReference type="Proteomes" id="UP001589818"/>
    </source>
</evidence>
<sequence>MMITIKDIASRAGVSFSTVSKALRNSPLVQETTKQHILNLAQEMGYQPNIAARRLASKKSGAIGVVWPSIERTAPSSLLTRINEELEIRGYTTLLSINRLDSAIETFHRFQVDAILVFGDHGDQAAQLASLATSIPILIYGSGVHSPFVTVDVNRSKATRLAVKHLIELGHRHIGYIGRTMQSDPLQMEKIEAFRSEMEKYGAPCPDECVASIQGMEFHDGYAAAKQLLCSSARPTALISGSFDLTRGILKAIVELGHQIPHDLSIVSYDNIPQMMDFDIPMTVVGVEIQYIAQQIAAALLTLLEAPYAERTLVLEPELVVRASTATLP</sequence>
<evidence type="ECO:0000256" key="1">
    <source>
        <dbReference type="ARBA" id="ARBA00023015"/>
    </source>
</evidence>